<dbReference type="NCBIfam" id="TIGR04223">
    <property type="entry name" value="quorum_AgrD"/>
    <property type="match status" value="1"/>
</dbReference>
<gene>
    <name evidence="1" type="ORF">A3864_02615</name>
</gene>
<evidence type="ECO:0008006" key="3">
    <source>
        <dbReference type="Google" id="ProtNLM"/>
    </source>
</evidence>
<reference evidence="1 2" key="1">
    <citation type="submission" date="2016-03" db="EMBL/GenBank/DDBJ databases">
        <title>Comparison of Bacillus endophyticus and B. anthracis characteristics using whole genome sequence analysis and microbiological techniques.</title>
        <authorList>
            <person name="Lekota K.E."/>
            <person name="Mafofo J."/>
            <person name="Rees J."/>
            <person name="Muchadeyi F.C."/>
            <person name="Madoroba E."/>
            <person name="Van Heerden H."/>
        </authorList>
    </citation>
    <scope>NUCLEOTIDE SEQUENCE [LARGE SCALE GENOMIC DNA]</scope>
    <source>
        <strain evidence="1 2">3631_10C</strain>
    </source>
</reference>
<dbReference type="EMBL" id="LVYK01000002">
    <property type="protein sequence ID" value="RAS81738.1"/>
    <property type="molecule type" value="Genomic_DNA"/>
</dbReference>
<organism evidence="1 2">
    <name type="scientific">Priestia endophytica</name>
    <dbReference type="NCBI Taxonomy" id="135735"/>
    <lineage>
        <taxon>Bacteria</taxon>
        <taxon>Bacillati</taxon>
        <taxon>Bacillota</taxon>
        <taxon>Bacilli</taxon>
        <taxon>Bacillales</taxon>
        <taxon>Bacillaceae</taxon>
        <taxon>Priestia</taxon>
    </lineage>
</organism>
<dbReference type="InterPro" id="IPR009229">
    <property type="entry name" value="AgrD"/>
</dbReference>
<comment type="caution">
    <text evidence="1">The sequence shown here is derived from an EMBL/GenBank/DDBJ whole genome shotgun (WGS) entry which is preliminary data.</text>
</comment>
<evidence type="ECO:0000313" key="2">
    <source>
        <dbReference type="Proteomes" id="UP000250174"/>
    </source>
</evidence>
<name>A0AAX1QDG3_9BACI</name>
<dbReference type="AlphaFoldDB" id="A0AAX1QDG3"/>
<accession>A0AAX1QDG3</accession>
<evidence type="ECO:0000313" key="1">
    <source>
        <dbReference type="EMBL" id="RAS81738.1"/>
    </source>
</evidence>
<dbReference type="RefSeq" id="WP_111922656.1">
    <property type="nucleotide sequence ID" value="NZ_JBCMSM010000041.1"/>
</dbReference>
<proteinExistence type="predicted"/>
<dbReference type="Proteomes" id="UP000250174">
    <property type="component" value="Unassembled WGS sequence"/>
</dbReference>
<protein>
    <recommendedName>
        <fullName evidence="3">Cyclic lactone autoinducer peptide</fullName>
    </recommendedName>
</protein>
<sequence length="60" mass="6829">MKFLNNMKTTLMNKMANSIMLIATFGAINSCTFLFHEDEVPEELQKNNPFLYKNGGKEGL</sequence>